<keyword evidence="1" id="KW-0732">Signal</keyword>
<dbReference type="RefSeq" id="WP_158765339.1">
    <property type="nucleotide sequence ID" value="NZ_CP047045.1"/>
</dbReference>
<sequence>MRTLLTIAAVAALAACGQTTTVEAPAEPATVEAPAPTVVVLTEADARTRAEGAGYTAITGLMQNADGTWTATGTQNGATTSITITDSGVTAATTTTP</sequence>
<accession>A0A6I6MNQ0</accession>
<organism evidence="2 3">
    <name type="scientific">Terricaulis silvestris</name>
    <dbReference type="NCBI Taxonomy" id="2686094"/>
    <lineage>
        <taxon>Bacteria</taxon>
        <taxon>Pseudomonadati</taxon>
        <taxon>Pseudomonadota</taxon>
        <taxon>Alphaproteobacteria</taxon>
        <taxon>Caulobacterales</taxon>
        <taxon>Caulobacteraceae</taxon>
        <taxon>Terricaulis</taxon>
    </lineage>
</organism>
<keyword evidence="3" id="KW-1185">Reference proteome</keyword>
<dbReference type="Proteomes" id="UP000431269">
    <property type="component" value="Chromosome"/>
</dbReference>
<dbReference type="PROSITE" id="PS51257">
    <property type="entry name" value="PROKAR_LIPOPROTEIN"/>
    <property type="match status" value="1"/>
</dbReference>
<name>A0A6I6MNQ0_9CAUL</name>
<evidence type="ECO:0000313" key="2">
    <source>
        <dbReference type="EMBL" id="QGZ94397.1"/>
    </source>
</evidence>
<dbReference type="KEGG" id="tsv:DSM104635_01215"/>
<feature type="chain" id="PRO_5026055990" evidence="1">
    <location>
        <begin position="25"/>
        <end position="97"/>
    </location>
</feature>
<reference evidence="3" key="1">
    <citation type="submission" date="2019-12" db="EMBL/GenBank/DDBJ databases">
        <title>Complete genome of Terracaulis silvestris 0127_4.</title>
        <authorList>
            <person name="Vieira S."/>
            <person name="Riedel T."/>
            <person name="Sproer C."/>
            <person name="Pascual J."/>
            <person name="Boedeker C."/>
            <person name="Overmann J."/>
        </authorList>
    </citation>
    <scope>NUCLEOTIDE SEQUENCE [LARGE SCALE GENOMIC DNA]</scope>
    <source>
        <strain evidence="3">0127_4</strain>
    </source>
</reference>
<evidence type="ECO:0000313" key="3">
    <source>
        <dbReference type="Proteomes" id="UP000431269"/>
    </source>
</evidence>
<protein>
    <submittedName>
        <fullName evidence="2">Uncharacterized protein</fullName>
    </submittedName>
</protein>
<dbReference type="AlphaFoldDB" id="A0A6I6MNQ0"/>
<dbReference type="EMBL" id="CP047045">
    <property type="protein sequence ID" value="QGZ94397.1"/>
    <property type="molecule type" value="Genomic_DNA"/>
</dbReference>
<gene>
    <name evidence="2" type="ORF">DSM104635_01215</name>
</gene>
<evidence type="ECO:0000256" key="1">
    <source>
        <dbReference type="SAM" id="SignalP"/>
    </source>
</evidence>
<proteinExistence type="predicted"/>
<feature type="signal peptide" evidence="1">
    <location>
        <begin position="1"/>
        <end position="24"/>
    </location>
</feature>